<name>A0A6C0CNQ2_9ZZZZ</name>
<evidence type="ECO:0000256" key="1">
    <source>
        <dbReference type="SAM" id="MobiDB-lite"/>
    </source>
</evidence>
<feature type="region of interest" description="Disordered" evidence="1">
    <location>
        <begin position="591"/>
        <end position="638"/>
    </location>
</feature>
<organism evidence="2">
    <name type="scientific">viral metagenome</name>
    <dbReference type="NCBI Taxonomy" id="1070528"/>
    <lineage>
        <taxon>unclassified sequences</taxon>
        <taxon>metagenomes</taxon>
        <taxon>organismal metagenomes</taxon>
    </lineage>
</organism>
<feature type="compositionally biased region" description="Polar residues" evidence="1">
    <location>
        <begin position="598"/>
        <end position="616"/>
    </location>
</feature>
<accession>A0A6C0CNQ2</accession>
<sequence>MRKAIGYVTGFGRNNSEGAAGGLGYARADPNYKPVQPNPQGGNPKPPQQRRVSDGSRSVGQPIQTQGWLASINQRLWSAIAGQQTRISAVLSSTALTLGESKIKHNFETGIYFKKRQVTDDKYQYTIGGFEIEGVEKSNAQKLITKYEQHRTNHEDIYKNYEYFCLPTFFTFSEKYGRVFATDCSREYGSVDKYNYAHEKPLCDAVETLHKKSICLTNATTVIDMEKNYLILFDKRKKTAIFASTVFLNAEPAPEFSDYNRSLDWINVCYIISKHRKSKFDEYYKTTCKQYKIRPADEIVEAFLEYMSEQTRGNQNQNSRKLEENPRAKLGQKLRAQYANASETDVEVPYVETPNPNETQEERINRRYALCDGAETADADTTEKCTKFCEWSPLQLPNRFRVVIKHHGILGCFNLQQAYEECVAFETNQKRKIKEIYKSMHEQYAMEIIKFFQRFNRHLSIKDTDVVETEDKKGKREYLKSIIYIENAPDKPAIEVNGIGYTTKRRYTPPSGRYKRMLNWFSKQQLDSDPQNSIHFERNERGNELFGLCKNLTDIYTDEETGMHYYMDPTGPRLVPFGIYAALLDAKTNKPRRLDQQRPIQAQKPTQVPAQVQNRGQAQVQAQPAPGHKGSFTSEEEETLRKIVEEINDPEVTVDMLKDIVRQENLSVAEFVKKIERNK</sequence>
<feature type="compositionally biased region" description="Low complexity" evidence="1">
    <location>
        <begin position="33"/>
        <end position="43"/>
    </location>
</feature>
<protein>
    <submittedName>
        <fullName evidence="2">Uncharacterized protein</fullName>
    </submittedName>
</protein>
<evidence type="ECO:0000313" key="2">
    <source>
        <dbReference type="EMBL" id="QHT05095.1"/>
    </source>
</evidence>
<proteinExistence type="predicted"/>
<dbReference type="EMBL" id="MN739449">
    <property type="protein sequence ID" value="QHT05095.1"/>
    <property type="molecule type" value="Genomic_DNA"/>
</dbReference>
<feature type="region of interest" description="Disordered" evidence="1">
    <location>
        <begin position="16"/>
        <end position="61"/>
    </location>
</feature>
<dbReference type="AlphaFoldDB" id="A0A6C0CNQ2"/>
<reference evidence="2" key="1">
    <citation type="journal article" date="2020" name="Nature">
        <title>Giant virus diversity and host interactions through global metagenomics.</title>
        <authorList>
            <person name="Schulz F."/>
            <person name="Roux S."/>
            <person name="Paez-Espino D."/>
            <person name="Jungbluth S."/>
            <person name="Walsh D.A."/>
            <person name="Denef V.J."/>
            <person name="McMahon K.D."/>
            <person name="Konstantinidis K.T."/>
            <person name="Eloe-Fadrosh E.A."/>
            <person name="Kyrpides N.C."/>
            <person name="Woyke T."/>
        </authorList>
    </citation>
    <scope>NUCLEOTIDE SEQUENCE</scope>
    <source>
        <strain evidence="2">GVMAG-M-3300021354-14</strain>
    </source>
</reference>
<feature type="compositionally biased region" description="Low complexity" evidence="1">
    <location>
        <begin position="617"/>
        <end position="626"/>
    </location>
</feature>